<evidence type="ECO:0000313" key="1">
    <source>
        <dbReference type="EMBL" id="KAJ1149337.1"/>
    </source>
</evidence>
<name>A0AAV7R9A2_PLEWA</name>
<evidence type="ECO:0000313" key="2">
    <source>
        <dbReference type="Proteomes" id="UP001066276"/>
    </source>
</evidence>
<keyword evidence="2" id="KW-1185">Reference proteome</keyword>
<comment type="caution">
    <text evidence="1">The sequence shown here is derived from an EMBL/GenBank/DDBJ whole genome shotgun (WGS) entry which is preliminary data.</text>
</comment>
<organism evidence="1 2">
    <name type="scientific">Pleurodeles waltl</name>
    <name type="common">Iberian ribbed newt</name>
    <dbReference type="NCBI Taxonomy" id="8319"/>
    <lineage>
        <taxon>Eukaryota</taxon>
        <taxon>Metazoa</taxon>
        <taxon>Chordata</taxon>
        <taxon>Craniata</taxon>
        <taxon>Vertebrata</taxon>
        <taxon>Euteleostomi</taxon>
        <taxon>Amphibia</taxon>
        <taxon>Batrachia</taxon>
        <taxon>Caudata</taxon>
        <taxon>Salamandroidea</taxon>
        <taxon>Salamandridae</taxon>
        <taxon>Pleurodelinae</taxon>
        <taxon>Pleurodeles</taxon>
    </lineage>
</organism>
<reference evidence="1" key="1">
    <citation type="journal article" date="2022" name="bioRxiv">
        <title>Sequencing and chromosome-scale assembly of the giantPleurodeles waltlgenome.</title>
        <authorList>
            <person name="Brown T."/>
            <person name="Elewa A."/>
            <person name="Iarovenko S."/>
            <person name="Subramanian E."/>
            <person name="Araus A.J."/>
            <person name="Petzold A."/>
            <person name="Susuki M."/>
            <person name="Suzuki K.-i.T."/>
            <person name="Hayashi T."/>
            <person name="Toyoda A."/>
            <person name="Oliveira C."/>
            <person name="Osipova E."/>
            <person name="Leigh N.D."/>
            <person name="Simon A."/>
            <person name="Yun M.H."/>
        </authorList>
    </citation>
    <scope>NUCLEOTIDE SEQUENCE</scope>
    <source>
        <strain evidence="1">20211129_DDA</strain>
        <tissue evidence="1">Liver</tissue>
    </source>
</reference>
<dbReference type="AlphaFoldDB" id="A0AAV7R9A2"/>
<protein>
    <submittedName>
        <fullName evidence="1">Uncharacterized protein</fullName>
    </submittedName>
</protein>
<sequence>MRSYRTFEVHATLDISTIVDITHLGCESMKNATVVACVSELCSGREYANPSCARKSLNYYNGTNKQGTMRVPPPITAVYESILVITENGLQSLTALAIMPPPADIHLNSFNERRGETTLLQ</sequence>
<proteinExistence type="predicted"/>
<accession>A0AAV7R9A2</accession>
<dbReference type="Proteomes" id="UP001066276">
    <property type="component" value="Chromosome 5"/>
</dbReference>
<gene>
    <name evidence="1" type="ORF">NDU88_002147</name>
</gene>
<dbReference type="EMBL" id="JANPWB010000009">
    <property type="protein sequence ID" value="KAJ1149337.1"/>
    <property type="molecule type" value="Genomic_DNA"/>
</dbReference>